<sequence length="198" mass="22237">MPSCRRPATTKHSRANTTRPTSRTSLFGLPAELRNRIYHMVAQYDEGKWTGPIDSKDATGLSEVNHQARVEFLPVEYATRSVYFPWINNILLDIVSNWLHSYGQERVPWSKRFAFGSNYGLVKVALRGCSIGWPYTHDHTQVAWLKDEQGRTHAMVSSRSAEHTATVGAIVCADIMLREDGSVYLSANTAEKIIGALK</sequence>
<evidence type="ECO:0000313" key="2">
    <source>
        <dbReference type="EMBL" id="UJO18863.1"/>
    </source>
</evidence>
<gene>
    <name evidence="2" type="ORF">CLAFUR5_06999</name>
</gene>
<dbReference type="Proteomes" id="UP000756132">
    <property type="component" value="Chromosome 6"/>
</dbReference>
<proteinExistence type="predicted"/>
<feature type="region of interest" description="Disordered" evidence="1">
    <location>
        <begin position="1"/>
        <end position="22"/>
    </location>
</feature>
<organism evidence="2 3">
    <name type="scientific">Passalora fulva</name>
    <name type="common">Tomato leaf mold</name>
    <name type="synonym">Cladosporium fulvum</name>
    <dbReference type="NCBI Taxonomy" id="5499"/>
    <lineage>
        <taxon>Eukaryota</taxon>
        <taxon>Fungi</taxon>
        <taxon>Dikarya</taxon>
        <taxon>Ascomycota</taxon>
        <taxon>Pezizomycotina</taxon>
        <taxon>Dothideomycetes</taxon>
        <taxon>Dothideomycetidae</taxon>
        <taxon>Mycosphaerellales</taxon>
        <taxon>Mycosphaerellaceae</taxon>
        <taxon>Fulvia</taxon>
    </lineage>
</organism>
<reference evidence="2" key="2">
    <citation type="journal article" date="2022" name="Microb. Genom.">
        <title>A chromosome-scale genome assembly of the tomato pathogen Cladosporium fulvum reveals a compartmentalized genome architecture and the presence of a dispensable chromosome.</title>
        <authorList>
            <person name="Zaccaron A.Z."/>
            <person name="Chen L.H."/>
            <person name="Samaras A."/>
            <person name="Stergiopoulos I."/>
        </authorList>
    </citation>
    <scope>NUCLEOTIDE SEQUENCE</scope>
    <source>
        <strain evidence="2">Race5_Kim</strain>
    </source>
</reference>
<name>A0A9Q8UQL6_PASFU</name>
<accession>A0A9Q8UQL6</accession>
<dbReference type="KEGG" id="ffu:CLAFUR5_06999"/>
<keyword evidence="3" id="KW-1185">Reference proteome</keyword>
<evidence type="ECO:0000256" key="1">
    <source>
        <dbReference type="SAM" id="MobiDB-lite"/>
    </source>
</evidence>
<dbReference type="AlphaFoldDB" id="A0A9Q8UQL6"/>
<dbReference type="GeneID" id="71986877"/>
<protein>
    <submittedName>
        <fullName evidence="2">Uncharacterized protein</fullName>
    </submittedName>
</protein>
<dbReference type="EMBL" id="CP090168">
    <property type="protein sequence ID" value="UJO18863.1"/>
    <property type="molecule type" value="Genomic_DNA"/>
</dbReference>
<dbReference type="RefSeq" id="XP_047763229.1">
    <property type="nucleotide sequence ID" value="XM_047906147.1"/>
</dbReference>
<evidence type="ECO:0000313" key="3">
    <source>
        <dbReference type="Proteomes" id="UP000756132"/>
    </source>
</evidence>
<reference evidence="2" key="1">
    <citation type="submission" date="2021-12" db="EMBL/GenBank/DDBJ databases">
        <authorList>
            <person name="Zaccaron A."/>
            <person name="Stergiopoulos I."/>
        </authorList>
    </citation>
    <scope>NUCLEOTIDE SEQUENCE</scope>
    <source>
        <strain evidence="2">Race5_Kim</strain>
    </source>
</reference>
<dbReference type="OrthoDB" id="62952at2759"/>